<dbReference type="SMART" id="SM00644">
    <property type="entry name" value="Ami_2"/>
    <property type="match status" value="1"/>
</dbReference>
<comment type="caution">
    <text evidence="4">The sequence shown here is derived from an EMBL/GenBank/DDBJ whole genome shotgun (WGS) entry which is preliminary data.</text>
</comment>
<dbReference type="CDD" id="cd06583">
    <property type="entry name" value="PGRP"/>
    <property type="match status" value="1"/>
</dbReference>
<name>A0A0F9CUJ7_9ZZZZ</name>
<reference evidence="4" key="1">
    <citation type="journal article" date="2015" name="Nature">
        <title>Complex archaea that bridge the gap between prokaryotes and eukaryotes.</title>
        <authorList>
            <person name="Spang A."/>
            <person name="Saw J.H."/>
            <person name="Jorgensen S.L."/>
            <person name="Zaremba-Niedzwiedzka K."/>
            <person name="Martijn J."/>
            <person name="Lind A.E."/>
            <person name="van Eijk R."/>
            <person name="Schleper C."/>
            <person name="Guy L."/>
            <person name="Ettema T.J."/>
        </authorList>
    </citation>
    <scope>NUCLEOTIDE SEQUENCE</scope>
</reference>
<evidence type="ECO:0000259" key="3">
    <source>
        <dbReference type="SMART" id="SM00701"/>
    </source>
</evidence>
<dbReference type="InterPro" id="IPR002502">
    <property type="entry name" value="Amidase_domain"/>
</dbReference>
<evidence type="ECO:0000313" key="4">
    <source>
        <dbReference type="EMBL" id="KKL45151.1"/>
    </source>
</evidence>
<dbReference type="PANTHER" id="PTHR11022">
    <property type="entry name" value="PEPTIDOGLYCAN RECOGNITION PROTEIN"/>
    <property type="match status" value="1"/>
</dbReference>
<dbReference type="InterPro" id="IPR006619">
    <property type="entry name" value="PGRP_domain_met/bac"/>
</dbReference>
<feature type="domain" description="Peptidoglycan recognition protein family" evidence="3">
    <location>
        <begin position="1"/>
        <end position="119"/>
    </location>
</feature>
<dbReference type="Gene3D" id="3.40.80.10">
    <property type="entry name" value="Peptidoglycan recognition protein-like"/>
    <property type="match status" value="1"/>
</dbReference>
<dbReference type="Pfam" id="PF01510">
    <property type="entry name" value="Amidase_2"/>
    <property type="match status" value="1"/>
</dbReference>
<dbReference type="GO" id="GO:0008745">
    <property type="term" value="F:N-acetylmuramoyl-L-alanine amidase activity"/>
    <property type="evidence" value="ECO:0007669"/>
    <property type="project" value="InterPro"/>
</dbReference>
<evidence type="ECO:0008006" key="5">
    <source>
        <dbReference type="Google" id="ProtNLM"/>
    </source>
</evidence>
<dbReference type="InterPro" id="IPR036505">
    <property type="entry name" value="Amidase/PGRP_sf"/>
</dbReference>
<dbReference type="PANTHER" id="PTHR11022:SF41">
    <property type="entry name" value="PEPTIDOGLYCAN-RECOGNITION PROTEIN LC-RELATED"/>
    <property type="match status" value="1"/>
</dbReference>
<dbReference type="GO" id="GO:0009253">
    <property type="term" value="P:peptidoglycan catabolic process"/>
    <property type="evidence" value="ECO:0007669"/>
    <property type="project" value="InterPro"/>
</dbReference>
<protein>
    <recommendedName>
        <fullName evidence="5">Peptidoglycan recognition protein family domain-containing protein</fullName>
    </recommendedName>
</protein>
<dbReference type="GO" id="GO:0008270">
    <property type="term" value="F:zinc ion binding"/>
    <property type="evidence" value="ECO:0007669"/>
    <property type="project" value="InterPro"/>
</dbReference>
<sequence>MKPTYLIIHHTATSRDKTTFAAVKKYHIKKGWGNIGYHFFIESDGTLYGYPQARGQDQVGAHARADGMNYKSIGIALTGNFQMEEPKPEQIKTLNRIVKDLMKVWKIPKKNILGHREVKGALTVCPGDNLIPYIKELRADVKDSNNKDDNDLLREDNIILRREKTELKQKYIKCSNKVKSKLDVIRQLKVALSSKKTWVDKLLNLIKKNEDN</sequence>
<evidence type="ECO:0000259" key="2">
    <source>
        <dbReference type="SMART" id="SM00644"/>
    </source>
</evidence>
<dbReference type="SUPFAM" id="SSF55846">
    <property type="entry name" value="N-acetylmuramoyl-L-alanine amidase-like"/>
    <property type="match status" value="1"/>
</dbReference>
<dbReference type="EMBL" id="LAZR01034493">
    <property type="protein sequence ID" value="KKL45151.1"/>
    <property type="molecule type" value="Genomic_DNA"/>
</dbReference>
<comment type="similarity">
    <text evidence="1">Belongs to the N-acetylmuramoyl-L-alanine amidase 2 family.</text>
</comment>
<evidence type="ECO:0000256" key="1">
    <source>
        <dbReference type="ARBA" id="ARBA00007553"/>
    </source>
</evidence>
<accession>A0A0F9CUJ7</accession>
<dbReference type="InterPro" id="IPR015510">
    <property type="entry name" value="PGRP"/>
</dbReference>
<dbReference type="AlphaFoldDB" id="A0A0F9CUJ7"/>
<organism evidence="4">
    <name type="scientific">marine sediment metagenome</name>
    <dbReference type="NCBI Taxonomy" id="412755"/>
    <lineage>
        <taxon>unclassified sequences</taxon>
        <taxon>metagenomes</taxon>
        <taxon>ecological metagenomes</taxon>
    </lineage>
</organism>
<gene>
    <name evidence="4" type="ORF">LCGC14_2358550</name>
</gene>
<dbReference type="SMART" id="SM00701">
    <property type="entry name" value="PGRP"/>
    <property type="match status" value="1"/>
</dbReference>
<feature type="domain" description="N-acetylmuramoyl-L-alanine amidase" evidence="2">
    <location>
        <begin position="1"/>
        <end position="127"/>
    </location>
</feature>
<proteinExistence type="inferred from homology"/>